<sequence>MVKGDRWCLSPGLRRTSAAVAIAALAVGGVKIANDYNSPGSGFSTVATVAADPTGPTGPGGGGMTGPPGGGSEFQPPGVPSLPDYQGGNQPPLDQNNGISIYNSGVQGAPQQPSQAGGPQQGLQPGQNADGSWNRAANGEQNPPNYSTAPAYTGTQSIPNTAAPQPQQGQQSPQQSGQSNQNPQATQAPTQTQQPGPNNQQDQQTQQQCQTSAISMGIPPEQLPMIMLAGITAAGSLLTGPGRDITGDECSCTTPEQSGPQHDDQPTPQNVTGSETMTATPTPTEQKQNCLPDNGDFVAALQRIFPGLSHDDAVKYAGPLLKTMKEFGINSTPQQAAFLGEIGGESSGFVYWSEQPWNIKPGQTPEDYFNNEPMKYQGRKDLGNIMDNDGYRFRGQGPIQVTGRHNTQDVEEFLGLIPKTNVEGTVVSTILGNLVPLPYILPPPPGANLTHLNLLADGALLSDPNNREAGIRSAGWYFTNGGAKDGQEVGPTGETYTAQKMGNLNNVAKNLTGPDDFDGFDNITLGVRGAAADNAADRRQFFQTAWKELDKLKNQGCLQ</sequence>
<dbReference type="SUPFAM" id="SSF53955">
    <property type="entry name" value="Lysozyme-like"/>
    <property type="match status" value="1"/>
</dbReference>
<dbReference type="InterPro" id="IPR023346">
    <property type="entry name" value="Lysozyme-like_dom_sf"/>
</dbReference>
<feature type="compositionally biased region" description="Polar residues" evidence="1">
    <location>
        <begin position="87"/>
        <end position="103"/>
    </location>
</feature>
<feature type="compositionally biased region" description="Low complexity" evidence="1">
    <location>
        <begin position="104"/>
        <end position="127"/>
    </location>
</feature>
<feature type="compositionally biased region" description="Low complexity" evidence="1">
    <location>
        <begin position="164"/>
        <end position="211"/>
    </location>
</feature>
<feature type="region of interest" description="Disordered" evidence="1">
    <location>
        <begin position="47"/>
        <end position="211"/>
    </location>
</feature>
<feature type="compositionally biased region" description="Gly residues" evidence="1">
    <location>
        <begin position="57"/>
        <end position="72"/>
    </location>
</feature>
<proteinExistence type="predicted"/>
<dbReference type="Gene3D" id="1.10.530.10">
    <property type="match status" value="1"/>
</dbReference>
<dbReference type="EMBL" id="JAOJ01000003">
    <property type="protein sequence ID" value="EUA66939.1"/>
    <property type="molecule type" value="Genomic_DNA"/>
</dbReference>
<reference evidence="2 3" key="1">
    <citation type="submission" date="2013-12" db="EMBL/GenBank/DDBJ databases">
        <authorList>
            <person name="Zelazny A."/>
            <person name="Olivier K."/>
            <person name="Holland S."/>
            <person name="Lenaerts A."/>
            <person name="Ordway D."/>
            <person name="DeGroote M.A."/>
            <person name="Parker T."/>
            <person name="Sizemore C."/>
            <person name="Tallon L.J."/>
            <person name="Sadzewicz L.K."/>
            <person name="Sengamalay N."/>
            <person name="Fraser C.M."/>
            <person name="Hine E."/>
            <person name="Shefchek K.A."/>
            <person name="Das S.P."/>
            <person name="Tettelin H."/>
        </authorList>
    </citation>
    <scope>NUCLEOTIDE SEQUENCE [LARGE SCALE GENOMIC DNA]</scope>
    <source>
        <strain evidence="2 3">1513</strain>
    </source>
</reference>
<accession>X8DF04</accession>
<feature type="compositionally biased region" description="Polar residues" evidence="1">
    <location>
        <begin position="251"/>
        <end position="289"/>
    </location>
</feature>
<evidence type="ECO:0000313" key="3">
    <source>
        <dbReference type="Proteomes" id="UP000023351"/>
    </source>
</evidence>
<name>X8DF04_9MYCO</name>
<evidence type="ECO:0000256" key="1">
    <source>
        <dbReference type="SAM" id="MobiDB-lite"/>
    </source>
</evidence>
<dbReference type="PATRIC" id="fig|1299321.3.peg.5647"/>
<feature type="region of interest" description="Disordered" evidence="1">
    <location>
        <begin position="240"/>
        <end position="289"/>
    </location>
</feature>
<feature type="compositionally biased region" description="Polar residues" evidence="1">
    <location>
        <begin position="139"/>
        <end position="163"/>
    </location>
</feature>
<evidence type="ECO:0000313" key="2">
    <source>
        <dbReference type="EMBL" id="EUA66939.1"/>
    </source>
</evidence>
<organism evidence="2 3">
    <name type="scientific">Mycobacteroides abscessus subsp. bolletii 1513</name>
    <dbReference type="NCBI Taxonomy" id="1299321"/>
    <lineage>
        <taxon>Bacteria</taxon>
        <taxon>Bacillati</taxon>
        <taxon>Actinomycetota</taxon>
        <taxon>Actinomycetes</taxon>
        <taxon>Mycobacteriales</taxon>
        <taxon>Mycobacteriaceae</taxon>
        <taxon>Mycobacteroides</taxon>
        <taxon>Mycobacteroides abscessus</taxon>
    </lineage>
</organism>
<dbReference type="Proteomes" id="UP000023351">
    <property type="component" value="Unassembled WGS sequence"/>
</dbReference>
<protein>
    <submittedName>
        <fullName evidence="2">Uncharacterized protein</fullName>
    </submittedName>
</protein>
<dbReference type="AlphaFoldDB" id="X8DF04"/>
<comment type="caution">
    <text evidence="2">The sequence shown here is derived from an EMBL/GenBank/DDBJ whole genome shotgun (WGS) entry which is preliminary data.</text>
</comment>
<gene>
    <name evidence="2" type="ORF">I540_5843</name>
</gene>